<feature type="region of interest" description="Disordered" evidence="1">
    <location>
        <begin position="1081"/>
        <end position="1110"/>
    </location>
</feature>
<organism evidence="2 3">
    <name type="scientific">Chloropicon roscoffensis</name>
    <dbReference type="NCBI Taxonomy" id="1461544"/>
    <lineage>
        <taxon>Eukaryota</taxon>
        <taxon>Viridiplantae</taxon>
        <taxon>Chlorophyta</taxon>
        <taxon>Chloropicophyceae</taxon>
        <taxon>Chloropicales</taxon>
        <taxon>Chloropicaceae</taxon>
        <taxon>Chloropicon</taxon>
    </lineage>
</organism>
<keyword evidence="3" id="KW-1185">Reference proteome</keyword>
<sequence>MESRKGLSEILQDEALYPRKSPLPSSSRKPLVDEETRQIVLSNDAHQGLQNGDIVYFLSDKNDPYCVRSIPSDQAERGSLHAFSPCEDGSVDASHQSCYLEVVRDGKWIGFRSMYAQNKFLQARRKGMNKLCFFNTNFGTWEQFELHPRDTDVTVSWSRLKLTFQSRRLSQFRIQVTVCRVGHFSGSKALYDPRHSMLSSKEDQRVVLSRVSDVMVKEWVRFVEREVSEREATEEKIELMRKDTKLLHQWTTNRLVELKDRAREDIGVLQEALDKTNAYARFKKEQLRASEEEIRSHCLVISDSVRRRRELRALVSAFVLWQKHTSARHLEHYAEGQATRIRARILVGHVFGRWRWHAAEEAGGRRAADAFRRRRDDQRAKAVLGEWSAARGRREEGELRAARLARRLELSRLGALVRSWLGLVAFRKRCEAGFRVHGGLRRLRERDISRATFSHWRRYAQRRGFHNHVVAAFAVRSRRKRLRACFGGIRAHAHAQVSQRSNLAIYSDKWRRLSQARAFRGWALAASISADQEARKVDYLHLSNLQSRPYYGWKRVVGEKKRCGRVVATLLAQHQCRLTRKAFGCWRDRCALRRIDDRRVDLMRSRRNSRLARRAVEAWAIHTAQVALRVAQFCEARRLARARSHFSCWRTLPAVNRAEVLRNDMSHAMARSIQRRRLGQILGSWAALCWERRRHKRICNIVRAHSERRHLRKFFSLWDGVRYESSAFAEEACLAFAVRKTRGVFASWLAFVARRSEERAALERCCRRLDRVRLRQCLRKWRRRVEVSCSQRRAAKVVRDRVDASIKLASFHAWIDTVVETRQCEELVEKLSRRFARALIARIFVEWRTAIGLVVHYRRTLDRFRGRREVRVTRESLAGWATEVTRKRALRRSERMLEQRLRSMRARRALSGWRARASEKTRMGARVGAAQGRRALRLKRECLRALAGHAWDKRAAAVKVQRFRSALDSRKLAGCYYFWLGRTVHDRRLSVVCNRLLERRAFILKTWAFDRWSGWIRSKQESLSGLRRCVKRKQVSLNFFLSWYWSALDDDVQFTLTNILHNASSDAEGFVGPEYKPLFSESGHRLRSPSSTVRPASAASSPPSRGVDLTVNPLASKNLLPRLNLESVRLAPDSPAAASERDTPELVVPATPARDPDSGGGAEGGGETTPLKGTPPGLPGLDRLSFPSPSVTELRTETSSASVGLAELLHDEEDEQILAELSSPVGSLVHTPAASPLASPYRGKSRARKIEDFVASATFEVTDE</sequence>
<feature type="compositionally biased region" description="Polar residues" evidence="1">
    <location>
        <begin position="1187"/>
        <end position="1198"/>
    </location>
</feature>
<proteinExistence type="predicted"/>
<evidence type="ECO:0000256" key="1">
    <source>
        <dbReference type="SAM" id="MobiDB-lite"/>
    </source>
</evidence>
<evidence type="ECO:0000313" key="3">
    <source>
        <dbReference type="Proteomes" id="UP001472866"/>
    </source>
</evidence>
<protein>
    <recommendedName>
        <fullName evidence="4">Sfi1 spindle body domain-containing protein</fullName>
    </recommendedName>
</protein>
<dbReference type="AlphaFoldDB" id="A0AAX4P3F8"/>
<feature type="compositionally biased region" description="Low complexity" evidence="1">
    <location>
        <begin position="1168"/>
        <end position="1181"/>
    </location>
</feature>
<feature type="compositionally biased region" description="Gly residues" evidence="1">
    <location>
        <begin position="1158"/>
        <end position="1167"/>
    </location>
</feature>
<gene>
    <name evidence="2" type="ORF">HKI87_03g24010</name>
</gene>
<dbReference type="EMBL" id="CP151503">
    <property type="protein sequence ID" value="WZN60867.1"/>
    <property type="molecule type" value="Genomic_DNA"/>
</dbReference>
<evidence type="ECO:0008006" key="4">
    <source>
        <dbReference type="Google" id="ProtNLM"/>
    </source>
</evidence>
<feature type="region of interest" description="Disordered" evidence="1">
    <location>
        <begin position="1"/>
        <end position="32"/>
    </location>
</feature>
<dbReference type="Proteomes" id="UP001472866">
    <property type="component" value="Chromosome 03"/>
</dbReference>
<reference evidence="2 3" key="1">
    <citation type="submission" date="2024-03" db="EMBL/GenBank/DDBJ databases">
        <title>Complete genome sequence of the green alga Chloropicon roscoffensis RCC1871.</title>
        <authorList>
            <person name="Lemieux C."/>
            <person name="Pombert J.-F."/>
            <person name="Otis C."/>
            <person name="Turmel M."/>
        </authorList>
    </citation>
    <scope>NUCLEOTIDE SEQUENCE [LARGE SCALE GENOMIC DNA]</scope>
    <source>
        <strain evidence="2 3">RCC1871</strain>
    </source>
</reference>
<feature type="compositionally biased region" description="Low complexity" evidence="1">
    <location>
        <begin position="18"/>
        <end position="29"/>
    </location>
</feature>
<accession>A0AAX4P3F8</accession>
<name>A0AAX4P3F8_9CHLO</name>
<evidence type="ECO:0000313" key="2">
    <source>
        <dbReference type="EMBL" id="WZN60867.1"/>
    </source>
</evidence>
<feature type="compositionally biased region" description="Low complexity" evidence="1">
    <location>
        <begin position="1088"/>
        <end position="1105"/>
    </location>
</feature>
<feature type="region of interest" description="Disordered" evidence="1">
    <location>
        <begin position="1132"/>
        <end position="1198"/>
    </location>
</feature>